<organism evidence="3 4">
    <name type="scientific">Roseinatronobacter domitianus</name>
    <dbReference type="NCBI Taxonomy" id="2940293"/>
    <lineage>
        <taxon>Bacteria</taxon>
        <taxon>Pseudomonadati</taxon>
        <taxon>Pseudomonadota</taxon>
        <taxon>Alphaproteobacteria</taxon>
        <taxon>Rhodobacterales</taxon>
        <taxon>Paracoccaceae</taxon>
        <taxon>Roseinatronobacter</taxon>
    </lineage>
</organism>
<evidence type="ECO:0000313" key="3">
    <source>
        <dbReference type="EMBL" id="MCL1629307.1"/>
    </source>
</evidence>
<keyword evidence="1" id="KW-1133">Transmembrane helix</keyword>
<dbReference type="Proteomes" id="UP001202550">
    <property type="component" value="Unassembled WGS sequence"/>
</dbReference>
<feature type="transmembrane region" description="Helical" evidence="1">
    <location>
        <begin position="5"/>
        <end position="25"/>
    </location>
</feature>
<accession>A0ABT0M373</accession>
<feature type="domain" description="VanZ-like" evidence="2">
    <location>
        <begin position="38"/>
        <end position="110"/>
    </location>
</feature>
<dbReference type="InterPro" id="IPR006976">
    <property type="entry name" value="VanZ-like"/>
</dbReference>
<proteinExistence type="predicted"/>
<evidence type="ECO:0000256" key="1">
    <source>
        <dbReference type="SAM" id="Phobius"/>
    </source>
</evidence>
<keyword evidence="1" id="KW-0472">Membrane</keyword>
<sequence>MTRNAWIGCAVSVFLAVVVFVLLLWPMPDGKPLPVPYLDKAVHAGLFCAVALPAMLGMPRRWHWVILLVVFGYSGVTELVQPYFGRGAEWSDLAANAAGAGIALMAVRFWRSDTPKIK</sequence>
<gene>
    <name evidence="3" type="ORF">M3N55_11235</name>
</gene>
<dbReference type="EMBL" id="JALZWP010000010">
    <property type="protein sequence ID" value="MCL1629307.1"/>
    <property type="molecule type" value="Genomic_DNA"/>
</dbReference>
<protein>
    <submittedName>
        <fullName evidence="3">VanZ family protein</fullName>
    </submittedName>
</protein>
<keyword evidence="1" id="KW-0812">Transmembrane</keyword>
<feature type="transmembrane region" description="Helical" evidence="1">
    <location>
        <begin position="90"/>
        <end position="110"/>
    </location>
</feature>
<feature type="transmembrane region" description="Helical" evidence="1">
    <location>
        <begin position="37"/>
        <end position="57"/>
    </location>
</feature>
<evidence type="ECO:0000313" key="4">
    <source>
        <dbReference type="Proteomes" id="UP001202550"/>
    </source>
</evidence>
<dbReference type="Pfam" id="PF04892">
    <property type="entry name" value="VanZ"/>
    <property type="match status" value="1"/>
</dbReference>
<comment type="caution">
    <text evidence="3">The sequence shown here is derived from an EMBL/GenBank/DDBJ whole genome shotgun (WGS) entry which is preliminary data.</text>
</comment>
<reference evidence="3 4" key="1">
    <citation type="submission" date="2022-05" db="EMBL/GenBank/DDBJ databases">
        <title>Seasonal and diel survey of microbial diversity of the Tyrrhenian coast.</title>
        <authorList>
            <person name="Gattoni G."/>
            <person name="Corral P."/>
        </authorList>
    </citation>
    <scope>NUCLEOTIDE SEQUENCE [LARGE SCALE GENOMIC DNA]</scope>
    <source>
        <strain evidence="3 4">V10</strain>
    </source>
</reference>
<dbReference type="RefSeq" id="WP_249058939.1">
    <property type="nucleotide sequence ID" value="NZ_JALZWP010000010.1"/>
</dbReference>
<keyword evidence="4" id="KW-1185">Reference proteome</keyword>
<name>A0ABT0M373_9RHOB</name>
<evidence type="ECO:0000259" key="2">
    <source>
        <dbReference type="Pfam" id="PF04892"/>
    </source>
</evidence>
<feature type="transmembrane region" description="Helical" evidence="1">
    <location>
        <begin position="64"/>
        <end position="84"/>
    </location>
</feature>